<dbReference type="SUPFAM" id="SSF47413">
    <property type="entry name" value="lambda repressor-like DNA-binding domains"/>
    <property type="match status" value="1"/>
</dbReference>
<proteinExistence type="predicted"/>
<feature type="domain" description="HTH cro/C1-type" evidence="2">
    <location>
        <begin position="14"/>
        <end position="68"/>
    </location>
</feature>
<protein>
    <submittedName>
        <fullName evidence="3">XRE family transcriptional regulator</fullName>
    </submittedName>
</protein>
<gene>
    <name evidence="3" type="ORF">D7V94_14750</name>
</gene>
<keyword evidence="4" id="KW-1185">Reference proteome</keyword>
<dbReference type="GO" id="GO:0003677">
    <property type="term" value="F:DNA binding"/>
    <property type="evidence" value="ECO:0007669"/>
    <property type="project" value="UniProtKB-KW"/>
</dbReference>
<dbReference type="AlphaFoldDB" id="A0A3A9AEP0"/>
<dbReference type="EMBL" id="RAYQ01000016">
    <property type="protein sequence ID" value="RKI90130.1"/>
    <property type="molecule type" value="Genomic_DNA"/>
</dbReference>
<evidence type="ECO:0000256" key="1">
    <source>
        <dbReference type="ARBA" id="ARBA00023125"/>
    </source>
</evidence>
<dbReference type="InterPro" id="IPR001387">
    <property type="entry name" value="Cro/C1-type_HTH"/>
</dbReference>
<dbReference type="Gene3D" id="1.10.260.40">
    <property type="entry name" value="lambda repressor-like DNA-binding domains"/>
    <property type="match status" value="1"/>
</dbReference>
<dbReference type="PANTHER" id="PTHR46797:SF1">
    <property type="entry name" value="METHYLPHOSPHONATE SYNTHASE"/>
    <property type="match status" value="1"/>
</dbReference>
<dbReference type="SMART" id="SM00530">
    <property type="entry name" value="HTH_XRE"/>
    <property type="match status" value="1"/>
</dbReference>
<dbReference type="PROSITE" id="PS50943">
    <property type="entry name" value="HTH_CROC1"/>
    <property type="match status" value="1"/>
</dbReference>
<keyword evidence="1" id="KW-0238">DNA-binding</keyword>
<dbReference type="Proteomes" id="UP000280696">
    <property type="component" value="Unassembled WGS sequence"/>
</dbReference>
<evidence type="ECO:0000259" key="2">
    <source>
        <dbReference type="PROSITE" id="PS50943"/>
    </source>
</evidence>
<comment type="caution">
    <text evidence="3">The sequence shown here is derived from an EMBL/GenBank/DDBJ whole genome shotgun (WGS) entry which is preliminary data.</text>
</comment>
<sequence length="111" mass="12655">MEVKMSYKDIGFRIRSLREANCYTRDALAEKVDISAKFLYEIEVGKKGFTVEILYKISRALNVSSDYILTGNESNKIPEKMVDVLECFSPNQMGRVQDILKVVHELCVGDV</sequence>
<name>A0A3A9AEP0_9FIRM</name>
<accession>A0A3A9AEP0</accession>
<reference evidence="3 4" key="1">
    <citation type="submission" date="2018-09" db="EMBL/GenBank/DDBJ databases">
        <title>Murine metabolic-syndrome-specific gut microbial biobank.</title>
        <authorList>
            <person name="Liu C."/>
        </authorList>
    </citation>
    <scope>NUCLEOTIDE SEQUENCE [LARGE SCALE GENOMIC DNA]</scope>
    <source>
        <strain evidence="3 4">0.1xD8-82</strain>
    </source>
</reference>
<organism evidence="3 4">
    <name type="scientific">Parablautia intestinalis</name>
    <dbReference type="NCBI Taxonomy" id="2320100"/>
    <lineage>
        <taxon>Bacteria</taxon>
        <taxon>Bacillati</taxon>
        <taxon>Bacillota</taxon>
        <taxon>Clostridia</taxon>
        <taxon>Lachnospirales</taxon>
        <taxon>Lachnospiraceae</taxon>
        <taxon>Parablautia</taxon>
    </lineage>
</organism>
<evidence type="ECO:0000313" key="3">
    <source>
        <dbReference type="EMBL" id="RKI90130.1"/>
    </source>
</evidence>
<evidence type="ECO:0000313" key="4">
    <source>
        <dbReference type="Proteomes" id="UP000280696"/>
    </source>
</evidence>
<dbReference type="GO" id="GO:0005829">
    <property type="term" value="C:cytosol"/>
    <property type="evidence" value="ECO:0007669"/>
    <property type="project" value="TreeGrafter"/>
</dbReference>
<dbReference type="Pfam" id="PF12844">
    <property type="entry name" value="HTH_19"/>
    <property type="match status" value="1"/>
</dbReference>
<dbReference type="InterPro" id="IPR050807">
    <property type="entry name" value="TransReg_Diox_bact_type"/>
</dbReference>
<dbReference type="PANTHER" id="PTHR46797">
    <property type="entry name" value="HTH-TYPE TRANSCRIPTIONAL REGULATOR"/>
    <property type="match status" value="1"/>
</dbReference>
<dbReference type="InterPro" id="IPR010982">
    <property type="entry name" value="Lambda_DNA-bd_dom_sf"/>
</dbReference>
<dbReference type="CDD" id="cd00093">
    <property type="entry name" value="HTH_XRE"/>
    <property type="match status" value="1"/>
</dbReference>
<dbReference type="OrthoDB" id="371153at2"/>
<dbReference type="GO" id="GO:0003700">
    <property type="term" value="F:DNA-binding transcription factor activity"/>
    <property type="evidence" value="ECO:0007669"/>
    <property type="project" value="TreeGrafter"/>
</dbReference>